<feature type="domain" description="NodB homology" evidence="1">
    <location>
        <begin position="77"/>
        <end position="263"/>
    </location>
</feature>
<dbReference type="Gene3D" id="3.20.20.370">
    <property type="entry name" value="Glycoside hydrolase/deacetylase"/>
    <property type="match status" value="1"/>
</dbReference>
<gene>
    <name evidence="2" type="primary">nodB</name>
    <name evidence="2" type="ORF">GCM10007205_15570</name>
</gene>
<reference evidence="2" key="1">
    <citation type="journal article" date="2014" name="Int. J. Syst. Evol. Microbiol.">
        <title>Complete genome sequence of Corynebacterium casei LMG S-19264T (=DSM 44701T), isolated from a smear-ripened cheese.</title>
        <authorList>
            <consortium name="US DOE Joint Genome Institute (JGI-PGF)"/>
            <person name="Walter F."/>
            <person name="Albersmeier A."/>
            <person name="Kalinowski J."/>
            <person name="Ruckert C."/>
        </authorList>
    </citation>
    <scope>NUCLEOTIDE SEQUENCE</scope>
    <source>
        <strain evidence="2">CCM 7086</strain>
    </source>
</reference>
<evidence type="ECO:0000259" key="1">
    <source>
        <dbReference type="PROSITE" id="PS51677"/>
    </source>
</evidence>
<dbReference type="PANTHER" id="PTHR10587">
    <property type="entry name" value="GLYCOSYL TRANSFERASE-RELATED"/>
    <property type="match status" value="1"/>
</dbReference>
<keyword evidence="3" id="KW-1185">Reference proteome</keyword>
<dbReference type="SUPFAM" id="SSF88713">
    <property type="entry name" value="Glycoside hydrolase/deacetylase"/>
    <property type="match status" value="1"/>
</dbReference>
<accession>A0A8J2UKX4</accession>
<dbReference type="InterPro" id="IPR002509">
    <property type="entry name" value="NODB_dom"/>
</dbReference>
<reference evidence="2" key="2">
    <citation type="submission" date="2020-09" db="EMBL/GenBank/DDBJ databases">
        <authorList>
            <person name="Sun Q."/>
            <person name="Sedlacek I."/>
        </authorList>
    </citation>
    <scope>NUCLEOTIDE SEQUENCE</scope>
    <source>
        <strain evidence="2">CCM 7086</strain>
    </source>
</reference>
<comment type="caution">
    <text evidence="2">The sequence shown here is derived from an EMBL/GenBank/DDBJ whole genome shotgun (WGS) entry which is preliminary data.</text>
</comment>
<dbReference type="Proteomes" id="UP000620266">
    <property type="component" value="Unassembled WGS sequence"/>
</dbReference>
<organism evidence="2 3">
    <name type="scientific">Oxalicibacterium flavum</name>
    <dbReference type="NCBI Taxonomy" id="179467"/>
    <lineage>
        <taxon>Bacteria</taxon>
        <taxon>Pseudomonadati</taxon>
        <taxon>Pseudomonadota</taxon>
        <taxon>Betaproteobacteria</taxon>
        <taxon>Burkholderiales</taxon>
        <taxon>Oxalobacteraceae</taxon>
        <taxon>Oxalicibacterium</taxon>
    </lineage>
</organism>
<dbReference type="InterPro" id="IPR050248">
    <property type="entry name" value="Polysacc_deacetylase_ArnD"/>
</dbReference>
<evidence type="ECO:0000313" key="2">
    <source>
        <dbReference type="EMBL" id="GGC07281.1"/>
    </source>
</evidence>
<dbReference type="AlphaFoldDB" id="A0A8J2UKX4"/>
<evidence type="ECO:0000313" key="3">
    <source>
        <dbReference type="Proteomes" id="UP000620266"/>
    </source>
</evidence>
<dbReference type="RefSeq" id="WP_188395662.1">
    <property type="nucleotide sequence ID" value="NZ_BMCG01000003.1"/>
</dbReference>
<dbReference type="PANTHER" id="PTHR10587:SF137">
    <property type="entry name" value="4-DEOXY-4-FORMAMIDO-L-ARABINOSE-PHOSPHOUNDECAPRENOL DEFORMYLASE ARND-RELATED"/>
    <property type="match status" value="1"/>
</dbReference>
<dbReference type="CDD" id="cd10917">
    <property type="entry name" value="CE4_NodB_like_6s_7s"/>
    <property type="match status" value="1"/>
</dbReference>
<dbReference type="InterPro" id="IPR011330">
    <property type="entry name" value="Glyco_hydro/deAcase_b/a-brl"/>
</dbReference>
<dbReference type="EMBL" id="BMCG01000003">
    <property type="protein sequence ID" value="GGC07281.1"/>
    <property type="molecule type" value="Genomic_DNA"/>
</dbReference>
<proteinExistence type="predicted"/>
<dbReference type="Pfam" id="PF01522">
    <property type="entry name" value="Polysacc_deac_1"/>
    <property type="match status" value="1"/>
</dbReference>
<name>A0A8J2UKX4_9BURK</name>
<sequence length="285" mass="31019">MKNASTIAARRWQPSPFLMASAVLHVGAAASAIAWPGTLGWSVASVIANHAAITAIGLWPRSVLLGPNVLRLPDGRAEIAVTIDDGPDPEVTPRVLDLLAEHGATATFFCIADKVRAQPALARRIVEAGHTIENHSMLHRHYFSVLGMRGMRRELEQAQQVLTEVTGRVPRYFRAPAGLRNPFLDPVLHALDLKLVSWTRRGFDTRVGDAQRVTQRLLNGLRGGDILLLHDGNAARTAQGRPVILEALPRVLAAASAQGLQCVTVEQGLRDRRASEHDTHDIQDT</sequence>
<dbReference type="GO" id="GO:0005975">
    <property type="term" value="P:carbohydrate metabolic process"/>
    <property type="evidence" value="ECO:0007669"/>
    <property type="project" value="InterPro"/>
</dbReference>
<protein>
    <submittedName>
        <fullName evidence="2">Acetylxylan esterase</fullName>
    </submittedName>
</protein>
<dbReference type="PROSITE" id="PS51677">
    <property type="entry name" value="NODB"/>
    <property type="match status" value="1"/>
</dbReference>
<dbReference type="GO" id="GO:0016810">
    <property type="term" value="F:hydrolase activity, acting on carbon-nitrogen (but not peptide) bonds"/>
    <property type="evidence" value="ECO:0007669"/>
    <property type="project" value="InterPro"/>
</dbReference>